<dbReference type="GO" id="GO:0016020">
    <property type="term" value="C:membrane"/>
    <property type="evidence" value="ECO:0007669"/>
    <property type="project" value="UniProtKB-SubCell"/>
</dbReference>
<evidence type="ECO:0000256" key="3">
    <source>
        <dbReference type="ARBA" id="ARBA00022480"/>
    </source>
</evidence>
<feature type="transmembrane region" description="Helical" evidence="12">
    <location>
        <begin position="127"/>
        <end position="145"/>
    </location>
</feature>
<evidence type="ECO:0000256" key="9">
    <source>
        <dbReference type="ARBA" id="ARBA00023170"/>
    </source>
</evidence>
<proteinExistence type="inferred from homology"/>
<evidence type="ECO:0000256" key="10">
    <source>
        <dbReference type="ARBA" id="ARBA00023224"/>
    </source>
</evidence>
<dbReference type="GO" id="GO:0004930">
    <property type="term" value="F:G protein-coupled receptor activity"/>
    <property type="evidence" value="ECO:0007669"/>
    <property type="project" value="UniProtKB-KW"/>
</dbReference>
<dbReference type="SUPFAM" id="SSF81321">
    <property type="entry name" value="Family A G protein-coupled receptor-like"/>
    <property type="match status" value="1"/>
</dbReference>
<comment type="caution">
    <text evidence="13">The sequence shown here is derived from an EMBL/GenBank/DDBJ whole genome shotgun (WGS) entry which is preliminary data.</text>
</comment>
<reference evidence="13 14" key="1">
    <citation type="journal article" date="2023" name="bioRxiv">
        <title>Conserved and derived expression patterns and positive selection on dental genes reveal complex evolutionary context of ever-growing rodent molars.</title>
        <authorList>
            <person name="Calamari Z.T."/>
            <person name="Song A."/>
            <person name="Cohen E."/>
            <person name="Akter M."/>
            <person name="Roy R.D."/>
            <person name="Hallikas O."/>
            <person name="Christensen M.M."/>
            <person name="Li P."/>
            <person name="Marangoni P."/>
            <person name="Jernvall J."/>
            <person name="Klein O.D."/>
        </authorList>
    </citation>
    <scope>NUCLEOTIDE SEQUENCE [LARGE SCALE GENOMIC DNA]</scope>
    <source>
        <strain evidence="13">V071</strain>
    </source>
</reference>
<evidence type="ECO:0000256" key="11">
    <source>
        <dbReference type="RuleBase" id="RU004423"/>
    </source>
</evidence>
<keyword evidence="3" id="KW-0919">Taste</keyword>
<keyword evidence="5 12" id="KW-0812">Transmembrane</keyword>
<keyword evidence="8 12" id="KW-0472">Membrane</keyword>
<keyword evidence="9" id="KW-0675">Receptor</keyword>
<keyword evidence="14" id="KW-1185">Reference proteome</keyword>
<sequence>YNELKHPSDNESYPTCHINIYFKCGIHNRKFRKSIHGTSEHHELDQDKQDLFNGSDPHCSGHLQIHSDLNFFLLVNTIFTLTPFTVSLTLFLLLIFSLWRPVKNMQHNANGSRCVSTTAHIKTLKTVVTFLLLYMIFFLSLLSLCRNADFNHRNNGNYFPLSPFMCPDPSEQEAESILAFCDVLD</sequence>
<evidence type="ECO:0000256" key="6">
    <source>
        <dbReference type="ARBA" id="ARBA00022989"/>
    </source>
</evidence>
<comment type="similarity">
    <text evidence="2 11">Belongs to the G-protein coupled receptor T2R family.</text>
</comment>
<evidence type="ECO:0000256" key="5">
    <source>
        <dbReference type="ARBA" id="ARBA00022692"/>
    </source>
</evidence>
<dbReference type="Proteomes" id="UP001488838">
    <property type="component" value="Unassembled WGS sequence"/>
</dbReference>
<dbReference type="EMBL" id="JBBHLL010000726">
    <property type="protein sequence ID" value="KAK7798155.1"/>
    <property type="molecule type" value="Genomic_DNA"/>
</dbReference>
<evidence type="ECO:0000256" key="8">
    <source>
        <dbReference type="ARBA" id="ARBA00023136"/>
    </source>
</evidence>
<evidence type="ECO:0000313" key="13">
    <source>
        <dbReference type="EMBL" id="KAK7798155.1"/>
    </source>
</evidence>
<dbReference type="AlphaFoldDB" id="A0AAW0H9W3"/>
<dbReference type="Gene3D" id="1.20.1070.10">
    <property type="entry name" value="Rhodopsin 7-helix transmembrane proteins"/>
    <property type="match status" value="1"/>
</dbReference>
<evidence type="ECO:0000256" key="7">
    <source>
        <dbReference type="ARBA" id="ARBA00023040"/>
    </source>
</evidence>
<evidence type="ECO:0000313" key="14">
    <source>
        <dbReference type="Proteomes" id="UP001488838"/>
    </source>
</evidence>
<dbReference type="InterPro" id="IPR007960">
    <property type="entry name" value="TAS2R"/>
</dbReference>
<keyword evidence="4" id="KW-0716">Sensory transduction</keyword>
<name>A0AAW0H9W3_MYOGA</name>
<organism evidence="13 14">
    <name type="scientific">Myodes glareolus</name>
    <name type="common">Bank vole</name>
    <name type="synonym">Clethrionomys glareolus</name>
    <dbReference type="NCBI Taxonomy" id="447135"/>
    <lineage>
        <taxon>Eukaryota</taxon>
        <taxon>Metazoa</taxon>
        <taxon>Chordata</taxon>
        <taxon>Craniata</taxon>
        <taxon>Vertebrata</taxon>
        <taxon>Euteleostomi</taxon>
        <taxon>Mammalia</taxon>
        <taxon>Eutheria</taxon>
        <taxon>Euarchontoglires</taxon>
        <taxon>Glires</taxon>
        <taxon>Rodentia</taxon>
        <taxon>Myomorpha</taxon>
        <taxon>Muroidea</taxon>
        <taxon>Cricetidae</taxon>
        <taxon>Arvicolinae</taxon>
        <taxon>Myodes</taxon>
    </lineage>
</organism>
<comment type="subcellular location">
    <subcellularLocation>
        <location evidence="1">Membrane</location>
        <topology evidence="1">Multi-pass membrane protein</topology>
    </subcellularLocation>
</comment>
<evidence type="ECO:0000256" key="12">
    <source>
        <dbReference type="SAM" id="Phobius"/>
    </source>
</evidence>
<dbReference type="PANTHER" id="PTHR11394:SF75">
    <property type="entry name" value="TASTE RECEPTOR TYPE 2 MEMBER 103"/>
    <property type="match status" value="1"/>
</dbReference>
<feature type="transmembrane region" description="Helical" evidence="12">
    <location>
        <begin position="71"/>
        <end position="99"/>
    </location>
</feature>
<keyword evidence="7" id="KW-0297">G-protein coupled receptor</keyword>
<gene>
    <name evidence="13" type="ORF">U0070_023476</name>
</gene>
<dbReference type="PANTHER" id="PTHR11394">
    <property type="entry name" value="TASTE RECEPTOR TYPE 2"/>
    <property type="match status" value="1"/>
</dbReference>
<feature type="non-terminal residue" evidence="13">
    <location>
        <position position="185"/>
    </location>
</feature>
<dbReference type="GO" id="GO:0033038">
    <property type="term" value="F:bitter taste receptor activity"/>
    <property type="evidence" value="ECO:0007669"/>
    <property type="project" value="InterPro"/>
</dbReference>
<protein>
    <submittedName>
        <fullName evidence="13">Uncharacterized protein</fullName>
    </submittedName>
</protein>
<dbReference type="Pfam" id="PF05296">
    <property type="entry name" value="TAS2R"/>
    <property type="match status" value="1"/>
</dbReference>
<keyword evidence="6 12" id="KW-1133">Transmembrane helix</keyword>
<evidence type="ECO:0000256" key="4">
    <source>
        <dbReference type="ARBA" id="ARBA00022606"/>
    </source>
</evidence>
<evidence type="ECO:0000256" key="2">
    <source>
        <dbReference type="ARBA" id="ARBA00007376"/>
    </source>
</evidence>
<evidence type="ECO:0000256" key="1">
    <source>
        <dbReference type="ARBA" id="ARBA00004141"/>
    </source>
</evidence>
<keyword evidence="10" id="KW-0807">Transducer</keyword>
<feature type="non-terminal residue" evidence="13">
    <location>
        <position position="1"/>
    </location>
</feature>
<accession>A0AAW0H9W3</accession>